<dbReference type="EMBL" id="FO082060">
    <property type="protein sequence ID" value="CCE24220.1"/>
    <property type="molecule type" value="Genomic_DNA"/>
</dbReference>
<dbReference type="Pfam" id="PF04972">
    <property type="entry name" value="BON"/>
    <property type="match status" value="1"/>
</dbReference>
<sequence length="282" mass="30810">MVFIEATEPHSGSGCIPTQSVGTMEKQVHARQASFMFDIEQTAPSFNVSLKSFFQYKAGVRLCRLHTALKIKKDSHMKTINEYKRMTLADQVLIPAFLAVVLGLSGCQQEEGSAEKAGQKIDRAYEKGEQKIEQSRIDATQKLEAAKESLDQQADRTTQYIEESTEASKEALEKAGDEIEQTTEAAGQELERAKEAAIDRAQTAGEYIDDSVISLKVKAALVNDPMLQASQIEVTTVNGIVKLSGTVGSQQDVDRALEIAVNQQNVKSVQSDLIVKTAPSAE</sequence>
<dbReference type="PANTHER" id="PTHR34606:SF16">
    <property type="entry name" value="BON DOMAIN-CONTAINING PROTEIN"/>
    <property type="match status" value="1"/>
</dbReference>
<dbReference type="HOGENOM" id="CLU_986268_0_0_6"/>
<evidence type="ECO:0000259" key="2">
    <source>
        <dbReference type="PROSITE" id="PS50914"/>
    </source>
</evidence>
<feature type="region of interest" description="Disordered" evidence="1">
    <location>
        <begin position="147"/>
        <end position="179"/>
    </location>
</feature>
<dbReference type="Proteomes" id="UP000008315">
    <property type="component" value="Chromosome"/>
</dbReference>
<dbReference type="InterPro" id="IPR007055">
    <property type="entry name" value="BON_dom"/>
</dbReference>
<evidence type="ECO:0000256" key="1">
    <source>
        <dbReference type="SAM" id="MobiDB-lite"/>
    </source>
</evidence>
<protein>
    <submittedName>
        <fullName evidence="3">Transport-associated protein (Modular protein)</fullName>
    </submittedName>
</protein>
<evidence type="ECO:0000313" key="3">
    <source>
        <dbReference type="EMBL" id="CCE24220.1"/>
    </source>
</evidence>
<dbReference type="Gene3D" id="3.30.1340.30">
    <property type="match status" value="1"/>
</dbReference>
<accession>G4SX64</accession>
<gene>
    <name evidence="3" type="ordered locus">MEALZ_2542</name>
</gene>
<dbReference type="STRING" id="1091494.MEALZ_2542"/>
<dbReference type="InterPro" id="IPR051686">
    <property type="entry name" value="Lipoprotein_DolP"/>
</dbReference>
<name>G4SX64_META2</name>
<dbReference type="AlphaFoldDB" id="G4SX64"/>
<dbReference type="PANTHER" id="PTHR34606">
    <property type="entry name" value="BON DOMAIN-CONTAINING PROTEIN"/>
    <property type="match status" value="1"/>
</dbReference>
<feature type="domain" description="BON" evidence="2">
    <location>
        <begin position="209"/>
        <end position="277"/>
    </location>
</feature>
<feature type="compositionally biased region" description="Basic and acidic residues" evidence="1">
    <location>
        <begin position="166"/>
        <end position="177"/>
    </location>
</feature>
<dbReference type="KEGG" id="mah:MEALZ_2542"/>
<reference evidence="4" key="1">
    <citation type="journal article" date="2012" name="J. Bacteriol.">
        <title>Genome sequence of the haloalkaliphilic methanotrophic bacterium Methylomicrobium alcaliphilum 20Z.</title>
        <authorList>
            <person name="Vuilleumier S."/>
            <person name="Khmelenina V.N."/>
            <person name="Bringel F."/>
            <person name="Reshetnikov A.S."/>
            <person name="Lajus A."/>
            <person name="Mangenot S."/>
            <person name="Rouy Z."/>
            <person name="Op den Camp H.J."/>
            <person name="Jetten M.S."/>
            <person name="Dispirito A.A."/>
            <person name="Dunfield P."/>
            <person name="Klotz M.G."/>
            <person name="Semrau J.D."/>
            <person name="Stein L.Y."/>
            <person name="Barbe V."/>
            <person name="Medigue C."/>
            <person name="Trotsenko Y.A."/>
            <person name="Kalyuzhnaya M.G."/>
        </authorList>
    </citation>
    <scope>NUCLEOTIDE SEQUENCE [LARGE SCALE GENOMIC DNA]</scope>
    <source>
        <strain evidence="4">DSM 19304 / NCIMB 14124 / VKM B-2133 / 20Z</strain>
    </source>
</reference>
<keyword evidence="4" id="KW-1185">Reference proteome</keyword>
<evidence type="ECO:0000313" key="4">
    <source>
        <dbReference type="Proteomes" id="UP000008315"/>
    </source>
</evidence>
<dbReference type="PATRIC" id="fig|271065.3.peg.2620"/>
<organism evidence="3 4">
    <name type="scientific">Methylotuvimicrobium alcaliphilum (strain DSM 19304 / NCIMB 14124 / VKM B-2133 / 20Z)</name>
    <name type="common">Methylomicrobium alcaliphilum</name>
    <dbReference type="NCBI Taxonomy" id="1091494"/>
    <lineage>
        <taxon>Bacteria</taxon>
        <taxon>Pseudomonadati</taxon>
        <taxon>Pseudomonadota</taxon>
        <taxon>Gammaproteobacteria</taxon>
        <taxon>Methylococcales</taxon>
        <taxon>Methylococcaceae</taxon>
        <taxon>Methylotuvimicrobium</taxon>
    </lineage>
</organism>
<proteinExistence type="predicted"/>
<dbReference type="SMART" id="SM00749">
    <property type="entry name" value="BON"/>
    <property type="match status" value="1"/>
</dbReference>
<dbReference type="InterPro" id="IPR014004">
    <property type="entry name" value="Transpt-assoc_nodulatn_dom_bac"/>
</dbReference>
<dbReference type="PROSITE" id="PS50914">
    <property type="entry name" value="BON"/>
    <property type="match status" value="1"/>
</dbReference>